<reference evidence="4" key="1">
    <citation type="submission" date="2019-12" db="EMBL/GenBank/DDBJ databases">
        <title>Genome sequencing and annotation of Brassica cretica.</title>
        <authorList>
            <person name="Studholme D.J."/>
            <person name="Sarris P.F."/>
        </authorList>
    </citation>
    <scope>NUCLEOTIDE SEQUENCE</scope>
    <source>
        <strain evidence="4">PFS-102/07</strain>
        <tissue evidence="4">Leaf</tissue>
    </source>
</reference>
<evidence type="ECO:0000313" key="6">
    <source>
        <dbReference type="Proteomes" id="UP000266723"/>
    </source>
</evidence>
<dbReference type="EMBL" id="QGKV02000759">
    <property type="protein sequence ID" value="KAF3563839.1"/>
    <property type="molecule type" value="Genomic_DNA"/>
</dbReference>
<dbReference type="AlphaFoldDB" id="A0A8S9IMB6"/>
<reference evidence="5 6" key="3">
    <citation type="journal article" date="2020" name="BMC Genomics">
        <title>Intraspecific diversification of the crop wild relative Brassica cretica Lam. using demographic model selection.</title>
        <authorList>
            <person name="Kioukis A."/>
            <person name="Michalopoulou V.A."/>
            <person name="Briers L."/>
            <person name="Pirintsos S."/>
            <person name="Studholme D.J."/>
            <person name="Pavlidis P."/>
            <person name="Sarris P.F."/>
        </authorList>
    </citation>
    <scope>NUCLEOTIDE SEQUENCE [LARGE SCALE GENOMIC DNA]</scope>
    <source>
        <strain evidence="6">cv. PFS-1207/04</strain>
        <strain evidence="5">PFS-1207/04</strain>
    </source>
</reference>
<evidence type="ECO:0000313" key="5">
    <source>
        <dbReference type="EMBL" id="KAF3563839.1"/>
    </source>
</evidence>
<keyword evidence="6" id="KW-1185">Reference proteome</keyword>
<evidence type="ECO:0000256" key="1">
    <source>
        <dbReference type="ARBA" id="ARBA00022729"/>
    </source>
</evidence>
<gene>
    <name evidence="5" type="ORF">DY000_02012531</name>
    <name evidence="4" type="ORF">F2Q70_00001535</name>
</gene>
<evidence type="ECO:0000256" key="2">
    <source>
        <dbReference type="ARBA" id="ARBA00022737"/>
    </source>
</evidence>
<sequence length="111" mass="12096">MEDKVEQLIILTSSKSSLSSSTPYYVKDRKQVNHFDGSYTLDTMVQCSPDLDPANCSVCLRLAVQGVSSCCSNARIAQFFIPKCFLKYDTSGLPTAQSPSGSFSVHAMKGE</sequence>
<dbReference type="InterPro" id="IPR002902">
    <property type="entry name" value="GNK2"/>
</dbReference>
<dbReference type="CDD" id="cd23509">
    <property type="entry name" value="Gnk2-like"/>
    <property type="match status" value="1"/>
</dbReference>
<dbReference type="InterPro" id="IPR038408">
    <property type="entry name" value="GNK2_sf"/>
</dbReference>
<dbReference type="Pfam" id="PF01657">
    <property type="entry name" value="Stress-antifung"/>
    <property type="match status" value="1"/>
</dbReference>
<protein>
    <recommendedName>
        <fullName evidence="3">Gnk2-homologous domain-containing protein</fullName>
    </recommendedName>
</protein>
<proteinExistence type="predicted"/>
<dbReference type="EMBL" id="QGKY02001015">
    <property type="protein sequence ID" value="KAF2570513.1"/>
    <property type="molecule type" value="Genomic_DNA"/>
</dbReference>
<evidence type="ECO:0000259" key="3">
    <source>
        <dbReference type="PROSITE" id="PS51473"/>
    </source>
</evidence>
<dbReference type="PROSITE" id="PS51473">
    <property type="entry name" value="GNK2"/>
    <property type="match status" value="1"/>
</dbReference>
<evidence type="ECO:0000313" key="4">
    <source>
        <dbReference type="EMBL" id="KAF2570513.1"/>
    </source>
</evidence>
<accession>A0A8S9IMB6</accession>
<organism evidence="4">
    <name type="scientific">Brassica cretica</name>
    <name type="common">Mustard</name>
    <dbReference type="NCBI Taxonomy" id="69181"/>
    <lineage>
        <taxon>Eukaryota</taxon>
        <taxon>Viridiplantae</taxon>
        <taxon>Streptophyta</taxon>
        <taxon>Embryophyta</taxon>
        <taxon>Tracheophyta</taxon>
        <taxon>Spermatophyta</taxon>
        <taxon>Magnoliopsida</taxon>
        <taxon>eudicotyledons</taxon>
        <taxon>Gunneridae</taxon>
        <taxon>Pentapetalae</taxon>
        <taxon>rosids</taxon>
        <taxon>malvids</taxon>
        <taxon>Brassicales</taxon>
        <taxon>Brassicaceae</taxon>
        <taxon>Brassiceae</taxon>
        <taxon>Brassica</taxon>
    </lineage>
</organism>
<dbReference type="OrthoDB" id="688481at2759"/>
<name>A0A8S9IMB6_BRACR</name>
<feature type="domain" description="Gnk2-homologous" evidence="3">
    <location>
        <begin position="1"/>
        <end position="93"/>
    </location>
</feature>
<reference evidence="5" key="2">
    <citation type="submission" date="2019-12" db="EMBL/GenBank/DDBJ databases">
        <authorList>
            <person name="Studholme D.J."/>
            <person name="Sarris P."/>
        </authorList>
    </citation>
    <scope>NUCLEOTIDE SEQUENCE</scope>
    <source>
        <strain evidence="5">PFS-1207/04</strain>
        <tissue evidence="5">Leaf</tissue>
    </source>
</reference>
<dbReference type="Gene3D" id="3.30.430.20">
    <property type="entry name" value="Gnk2 domain, C-X8-C-X2-C motif"/>
    <property type="match status" value="1"/>
</dbReference>
<keyword evidence="1" id="KW-0732">Signal</keyword>
<comment type="caution">
    <text evidence="4">The sequence shown here is derived from an EMBL/GenBank/DDBJ whole genome shotgun (WGS) entry which is preliminary data.</text>
</comment>
<keyword evidence="2" id="KW-0677">Repeat</keyword>
<dbReference type="Proteomes" id="UP000266723">
    <property type="component" value="Unassembled WGS sequence"/>
</dbReference>